<dbReference type="Pfam" id="PF12731">
    <property type="entry name" value="Mating_N"/>
    <property type="match status" value="1"/>
</dbReference>
<name>A0A0N9HKF2_9BASI</name>
<reference evidence="3" key="1">
    <citation type="submission" date="2015-04" db="EMBL/GenBank/DDBJ databases">
        <title>Genomic Architecture Underlying Sex-Determination in the yeast Leucosporidium scottii: New Insights into the Evolution of Mating Systems in basidiomycetes.</title>
        <authorList>
            <person name="Maia T.M."/>
            <person name="Lopes S."/>
            <person name="Almeida J.M.G.C.F."/>
            <person name="Rosa L.H."/>
            <person name="Sampaio J.P."/>
            <person name="Goncalves P."/>
            <person name="Coelho M.A."/>
        </authorList>
    </citation>
    <scope>NUCLEOTIDE SEQUENCE</scope>
    <source>
        <strain evidence="3">PYCC 4751</strain>
    </source>
</reference>
<evidence type="ECO:0000259" key="2">
    <source>
        <dbReference type="Pfam" id="PF12731"/>
    </source>
</evidence>
<accession>A0A0N9HKF2</accession>
<proteinExistence type="predicted"/>
<organism evidence="3">
    <name type="scientific">Leucosporidium scottii</name>
    <dbReference type="NCBI Taxonomy" id="5278"/>
    <lineage>
        <taxon>Eukaryota</taxon>
        <taxon>Fungi</taxon>
        <taxon>Dikarya</taxon>
        <taxon>Basidiomycota</taxon>
        <taxon>Pucciniomycotina</taxon>
        <taxon>Microbotryomycetes</taxon>
        <taxon>Leucosporidiales</taxon>
        <taxon>Leucosporidium</taxon>
    </lineage>
</organism>
<gene>
    <name evidence="3" type="primary">HD1</name>
</gene>
<dbReference type="AlphaFoldDB" id="A0A0N9HKF2"/>
<feature type="domain" description="Mating-type protein A-alpha/beta 1 N-terminal" evidence="2">
    <location>
        <begin position="50"/>
        <end position="124"/>
    </location>
</feature>
<dbReference type="EMBL" id="KR229966">
    <property type="protein sequence ID" value="ALG04425.1"/>
    <property type="molecule type" value="Genomic_DNA"/>
</dbReference>
<sequence length="201" mass="22450">MPRFPSSNARTRTQPSSSRSLSHSALPPPSPRKRLRAPTLHDCSPIPKLDMDQGVRTDLLASQAAFLRAMGNADDLERFARQWERKLPRIVDAAERGLLSQDTIQLCHSVASRVHVLAARLHEKDIVVAGITARITVEVQDYLGAQWSSKFILSTGCRPKPGISSPLPRPHSSQPNDLLLAPYRRWFLDHFAFPYLTAADK</sequence>
<evidence type="ECO:0000313" key="3">
    <source>
        <dbReference type="EMBL" id="ALG04425.1"/>
    </source>
</evidence>
<feature type="compositionally biased region" description="Low complexity" evidence="1">
    <location>
        <begin position="15"/>
        <end position="25"/>
    </location>
</feature>
<feature type="compositionally biased region" description="Polar residues" evidence="1">
    <location>
        <begin position="1"/>
        <end position="14"/>
    </location>
</feature>
<feature type="non-terminal residue" evidence="3">
    <location>
        <position position="201"/>
    </location>
</feature>
<evidence type="ECO:0000256" key="1">
    <source>
        <dbReference type="SAM" id="MobiDB-lite"/>
    </source>
</evidence>
<keyword evidence="3" id="KW-0371">Homeobox</keyword>
<keyword evidence="3" id="KW-0238">DNA-binding</keyword>
<feature type="region of interest" description="Disordered" evidence="1">
    <location>
        <begin position="1"/>
        <end position="41"/>
    </location>
</feature>
<protein>
    <submittedName>
        <fullName evidence="3">Homeodomain transcription factor HD1</fullName>
    </submittedName>
</protein>
<dbReference type="InterPro" id="IPR024333">
    <property type="entry name" value="Mating-type_A-alpha/beta_1_N"/>
</dbReference>
<dbReference type="GO" id="GO:0003677">
    <property type="term" value="F:DNA binding"/>
    <property type="evidence" value="ECO:0007669"/>
    <property type="project" value="UniProtKB-KW"/>
</dbReference>